<feature type="compositionally biased region" description="Basic residues" evidence="1">
    <location>
        <begin position="348"/>
        <end position="366"/>
    </location>
</feature>
<reference evidence="3 4" key="2">
    <citation type="journal article" date="2012" name="PLoS Pathog.">
        <title>Diverse lifestyles and strategies of plant pathogenesis encoded in the genomes of eighteen Dothideomycetes fungi.</title>
        <authorList>
            <person name="Ohm R.A."/>
            <person name="Feau N."/>
            <person name="Henrissat B."/>
            <person name="Schoch C.L."/>
            <person name="Horwitz B.A."/>
            <person name="Barry K.W."/>
            <person name="Condon B.J."/>
            <person name="Copeland A.C."/>
            <person name="Dhillon B."/>
            <person name="Glaser F."/>
            <person name="Hesse C.N."/>
            <person name="Kosti I."/>
            <person name="LaButti K."/>
            <person name="Lindquist E.A."/>
            <person name="Lucas S."/>
            <person name="Salamov A.A."/>
            <person name="Bradshaw R.E."/>
            <person name="Ciuffetti L."/>
            <person name="Hamelin R.C."/>
            <person name="Kema G.H.J."/>
            <person name="Lawrence C."/>
            <person name="Scott J.A."/>
            <person name="Spatafora J.W."/>
            <person name="Turgeon B.G."/>
            <person name="de Wit P.J.G.M."/>
            <person name="Zhong S."/>
            <person name="Goodwin S.B."/>
            <person name="Grigoriev I.V."/>
        </authorList>
    </citation>
    <scope>NUCLEOTIDE SEQUENCE [LARGE SCALE GENOMIC DNA]</scope>
    <source>
        <strain evidence="4">NZE10 / CBS 128990</strain>
    </source>
</reference>
<reference evidence="4" key="1">
    <citation type="journal article" date="2012" name="PLoS Genet.">
        <title>The genomes of the fungal plant pathogens Cladosporium fulvum and Dothistroma septosporum reveal adaptation to different hosts and lifestyles but also signatures of common ancestry.</title>
        <authorList>
            <person name="de Wit P.J.G.M."/>
            <person name="van der Burgt A."/>
            <person name="Oekmen B."/>
            <person name="Stergiopoulos I."/>
            <person name="Abd-Elsalam K.A."/>
            <person name="Aerts A.L."/>
            <person name="Bahkali A.H."/>
            <person name="Beenen H.G."/>
            <person name="Chettri P."/>
            <person name="Cox M.P."/>
            <person name="Datema E."/>
            <person name="de Vries R.P."/>
            <person name="Dhillon B."/>
            <person name="Ganley A.R."/>
            <person name="Griffiths S.A."/>
            <person name="Guo Y."/>
            <person name="Hamelin R.C."/>
            <person name="Henrissat B."/>
            <person name="Kabir M.S."/>
            <person name="Jashni M.K."/>
            <person name="Kema G."/>
            <person name="Klaubauf S."/>
            <person name="Lapidus A."/>
            <person name="Levasseur A."/>
            <person name="Lindquist E."/>
            <person name="Mehrabi R."/>
            <person name="Ohm R.A."/>
            <person name="Owen T.J."/>
            <person name="Salamov A."/>
            <person name="Schwelm A."/>
            <person name="Schijlen E."/>
            <person name="Sun H."/>
            <person name="van den Burg H.A."/>
            <person name="van Ham R.C.H.J."/>
            <person name="Zhang S."/>
            <person name="Goodwin S.B."/>
            <person name="Grigoriev I.V."/>
            <person name="Collemare J."/>
            <person name="Bradshaw R.E."/>
        </authorList>
    </citation>
    <scope>NUCLEOTIDE SEQUENCE [LARGE SCALE GENOMIC DNA]</scope>
    <source>
        <strain evidence="4">NZE10 / CBS 128990</strain>
    </source>
</reference>
<organism evidence="3 4">
    <name type="scientific">Dothistroma septosporum (strain NZE10 / CBS 128990)</name>
    <name type="common">Red band needle blight fungus</name>
    <name type="synonym">Mycosphaerella pini</name>
    <dbReference type="NCBI Taxonomy" id="675120"/>
    <lineage>
        <taxon>Eukaryota</taxon>
        <taxon>Fungi</taxon>
        <taxon>Dikarya</taxon>
        <taxon>Ascomycota</taxon>
        <taxon>Pezizomycotina</taxon>
        <taxon>Dothideomycetes</taxon>
        <taxon>Dothideomycetidae</taxon>
        <taxon>Mycosphaerellales</taxon>
        <taxon>Mycosphaerellaceae</taxon>
        <taxon>Dothistroma</taxon>
    </lineage>
</organism>
<dbReference type="AlphaFoldDB" id="N1PHI0"/>
<evidence type="ECO:0000259" key="2">
    <source>
        <dbReference type="PROSITE" id="PS00028"/>
    </source>
</evidence>
<feature type="compositionally biased region" description="Basic and acidic residues" evidence="1">
    <location>
        <begin position="285"/>
        <end position="299"/>
    </location>
</feature>
<evidence type="ECO:0000313" key="4">
    <source>
        <dbReference type="Proteomes" id="UP000016933"/>
    </source>
</evidence>
<gene>
    <name evidence="3" type="ORF">DOTSEDRAFT_74527</name>
</gene>
<dbReference type="OMA" id="WASCHRE"/>
<dbReference type="OrthoDB" id="5424797at2759"/>
<feature type="region of interest" description="Disordered" evidence="1">
    <location>
        <begin position="137"/>
        <end position="189"/>
    </location>
</feature>
<accession>N1PHI0</accession>
<feature type="compositionally biased region" description="Basic and acidic residues" evidence="1">
    <location>
        <begin position="177"/>
        <end position="189"/>
    </location>
</feature>
<dbReference type="Gene3D" id="3.30.160.60">
    <property type="entry name" value="Classic Zinc Finger"/>
    <property type="match status" value="1"/>
</dbReference>
<dbReference type="HOGENOM" id="CLU_375528_0_0_1"/>
<feature type="region of interest" description="Disordered" evidence="1">
    <location>
        <begin position="639"/>
        <end position="687"/>
    </location>
</feature>
<dbReference type="eggNOG" id="ENOG502S4ZA">
    <property type="taxonomic scope" value="Eukaryota"/>
</dbReference>
<evidence type="ECO:0000313" key="3">
    <source>
        <dbReference type="EMBL" id="EME41010.1"/>
    </source>
</evidence>
<dbReference type="SMART" id="SM00384">
    <property type="entry name" value="AT_hook"/>
    <property type="match status" value="3"/>
</dbReference>
<feature type="region of interest" description="Disordered" evidence="1">
    <location>
        <begin position="32"/>
        <end position="119"/>
    </location>
</feature>
<protein>
    <recommendedName>
        <fullName evidence="2">C2H2-type domain-containing protein</fullName>
    </recommendedName>
</protein>
<feature type="region of interest" description="Disordered" evidence="1">
    <location>
        <begin position="348"/>
        <end position="512"/>
    </location>
</feature>
<evidence type="ECO:0000256" key="1">
    <source>
        <dbReference type="SAM" id="MobiDB-lite"/>
    </source>
</evidence>
<dbReference type="InterPro" id="IPR017956">
    <property type="entry name" value="AT_hook_DNA-bd_motif"/>
</dbReference>
<feature type="compositionally biased region" description="Polar residues" evidence="1">
    <location>
        <begin position="418"/>
        <end position="446"/>
    </location>
</feature>
<sequence length="739" mass="81046">MDATSSYPPHFSNSLNSAISSAAAQPAVLSPYFDQPISAGSPVHALTPKVKAEENLEEPRRPPANKEEAARKRTFTDLVDLSKDDSDDDEGPPRKLQQPLGGPTHGALKHAPSNDAFRKPMSFEGLTRAGSIGITPGMGVLHPSAPQRPWMSFSQRPTIPGQSLPPPAPAPSTKSKGPPEEQKQHERMRGKMLVEPIMRDRVARKSKYDSRTIARDVLLATGRHPDMRALNAHLNTMQKLLGDHGGVIDGAGNKSDLATVKWSIIDPGEPAEDAKAKSKSASTVWEKKSMDADASKNEDGDVTDVDDEGDWATGRAEEALRKIRREGMDTEQALLGIKDPMVRKQIRNRIHVQRHKEKYGSKRPTKKASEVAVTDTAGEQSDSQQYVYVQEQLRGSQSGPARPRGRPPKNREREANVPASNDATLARSTPQPRATAASPGSVNMSGGTPVGYAAFREIDANGNPIKKKGRPVGWRKSLHSREAQGLDPKKSLGHGKPSRQRQSTGPTAKDELVQPEYQVYKCRWTDCTAELDNFDRLKKHVVKLHGAASNDGDFQCLWKSCKFAGKHVDANGKAHDGAGGVTSFETMDHWMKHVDKEHLSEVAWKLGDGPRGGSVAGSSIDSDRYLLDRHGRSVTPIIVPAAEKQMSPERSTEPAQPILTSDLPARPRGRPPKNPQHVGMSKEEVEAREELKRLITQKRAEGVSMGQEGCQLVNAKRRRGFLDDEDFEDFVYDSEPDFS</sequence>
<dbReference type="Proteomes" id="UP000016933">
    <property type="component" value="Unassembled WGS sequence"/>
</dbReference>
<feature type="domain" description="C2H2-type" evidence="2">
    <location>
        <begin position="522"/>
        <end position="545"/>
    </location>
</feature>
<keyword evidence="4" id="KW-1185">Reference proteome</keyword>
<feature type="compositionally biased region" description="Acidic residues" evidence="1">
    <location>
        <begin position="300"/>
        <end position="310"/>
    </location>
</feature>
<dbReference type="PROSITE" id="PS00028">
    <property type="entry name" value="ZINC_FINGER_C2H2_1"/>
    <property type="match status" value="1"/>
</dbReference>
<proteinExistence type="predicted"/>
<name>N1PHI0_DOTSN</name>
<dbReference type="InterPro" id="IPR013087">
    <property type="entry name" value="Znf_C2H2_type"/>
</dbReference>
<feature type="compositionally biased region" description="Basic and acidic residues" evidence="1">
    <location>
        <begin position="50"/>
        <end position="84"/>
    </location>
</feature>
<dbReference type="GO" id="GO:0003677">
    <property type="term" value="F:DNA binding"/>
    <property type="evidence" value="ECO:0007669"/>
    <property type="project" value="InterPro"/>
</dbReference>
<feature type="compositionally biased region" description="Polar residues" evidence="1">
    <location>
        <begin position="377"/>
        <end position="399"/>
    </location>
</feature>
<dbReference type="STRING" id="675120.N1PHI0"/>
<dbReference type="EMBL" id="KB446543">
    <property type="protein sequence ID" value="EME41010.1"/>
    <property type="molecule type" value="Genomic_DNA"/>
</dbReference>
<feature type="region of interest" description="Disordered" evidence="1">
    <location>
        <begin position="270"/>
        <end position="313"/>
    </location>
</feature>
<feature type="compositionally biased region" description="Basic and acidic residues" evidence="1">
    <location>
        <begin position="479"/>
        <end position="490"/>
    </location>
</feature>